<evidence type="ECO:0000256" key="5">
    <source>
        <dbReference type="ARBA" id="ARBA00022927"/>
    </source>
</evidence>
<gene>
    <name evidence="9" type="ORF">C0Q70_12895</name>
</gene>
<dbReference type="GO" id="GO:0015031">
    <property type="term" value="P:protein transport"/>
    <property type="evidence" value="ECO:0007669"/>
    <property type="project" value="UniProtKB-KW"/>
</dbReference>
<evidence type="ECO:0000256" key="3">
    <source>
        <dbReference type="ARBA" id="ARBA00020983"/>
    </source>
</evidence>
<evidence type="ECO:0000256" key="1">
    <source>
        <dbReference type="ARBA" id="ARBA00004395"/>
    </source>
</evidence>
<dbReference type="STRING" id="400727.A0A2T7P2T0"/>
<dbReference type="GO" id="GO:0006891">
    <property type="term" value="P:intra-Golgi vesicle-mediated transport"/>
    <property type="evidence" value="ECO:0007669"/>
    <property type="project" value="TreeGrafter"/>
</dbReference>
<keyword evidence="5" id="KW-0653">Protein transport</keyword>
<comment type="subcellular location">
    <subcellularLocation>
        <location evidence="1">Golgi apparatus membrane</location>
        <topology evidence="1">Peripheral membrane protein</topology>
    </subcellularLocation>
</comment>
<accession>A0A2T7P2T0</accession>
<evidence type="ECO:0000313" key="9">
    <source>
        <dbReference type="EMBL" id="PVD27724.1"/>
    </source>
</evidence>
<dbReference type="PANTHER" id="PTHR21311:SF0">
    <property type="entry name" value="CONSERVED OLIGOMERIC GOLGI COMPLEX SUBUNIT 8"/>
    <property type="match status" value="1"/>
</dbReference>
<comment type="similarity">
    <text evidence="2">Belongs to the COG8 family.</text>
</comment>
<evidence type="ECO:0000313" key="10">
    <source>
        <dbReference type="Proteomes" id="UP000245119"/>
    </source>
</evidence>
<evidence type="ECO:0000256" key="7">
    <source>
        <dbReference type="ARBA" id="ARBA00023136"/>
    </source>
</evidence>
<dbReference type="InterPro" id="IPR007255">
    <property type="entry name" value="COG8"/>
</dbReference>
<dbReference type="GO" id="GO:0000139">
    <property type="term" value="C:Golgi membrane"/>
    <property type="evidence" value="ECO:0007669"/>
    <property type="project" value="UniProtKB-SubCell"/>
</dbReference>
<name>A0A2T7P2T0_POMCA</name>
<evidence type="ECO:0000256" key="8">
    <source>
        <dbReference type="ARBA" id="ARBA00031347"/>
    </source>
</evidence>
<dbReference type="AlphaFoldDB" id="A0A2T7P2T0"/>
<dbReference type="GO" id="GO:0017119">
    <property type="term" value="C:Golgi transport complex"/>
    <property type="evidence" value="ECO:0007669"/>
    <property type="project" value="InterPro"/>
</dbReference>
<keyword evidence="10" id="KW-1185">Reference proteome</keyword>
<keyword evidence="6" id="KW-0333">Golgi apparatus</keyword>
<dbReference type="PANTHER" id="PTHR21311">
    <property type="entry name" value="CONSERVED OLIGOMERIC GOLGI COMPLEX COMPONENT 8"/>
    <property type="match status" value="1"/>
</dbReference>
<dbReference type="EMBL" id="PZQS01000007">
    <property type="protein sequence ID" value="PVD27724.1"/>
    <property type="molecule type" value="Genomic_DNA"/>
</dbReference>
<sequence>MNTLTLQRHTQLLEVLEMPQLMDTCVRNGYYEEALELAAHVRRLEKKHSTIPVLMSIVEEVKSSTQLMLSQLIQQLRTNLQLPACLRVIGYLRRMEVFTEPELRIKFLQARDSWFQSILDAIPRDDPYTHITKTIEASRVHLFDIMTQFRAIFSDEDPILSSMHEDIMPESSLFHSWVVQKVSQFLTTLEQDLERGIGGRLDSLLGQCMYFGLSFSRVGADFRGLVAPIFQRAALRYFEEALKEANKKFEENMQSYNLLGLTTSGGLNYGASQAGQLYPPTVLLDFYPLAAYCNHVLTAFNDLRLCAPINLACQVAEALTRSLQEVNRIILAFHRAEETTFNQKEQAQFEQFCATYAADLLPYLNRCLQALFPTSQLSLMLGVSTSEIGRMGNIGLVDLPLILSQVDHLILKVEEETLLLNHLHSPPHYLNLNHLYCQPHSLSQNHLYCQPQSLKMNHLNCLPHSLKMNHLNCLPHCLNHQTSLHQSKQHRTLFWNQLPQKLKPHKLVFRRQRPTLYLKLSLLLQVSLENGQVGNRHKDNVCQ</sequence>
<evidence type="ECO:0000256" key="4">
    <source>
        <dbReference type="ARBA" id="ARBA00022448"/>
    </source>
</evidence>
<evidence type="ECO:0000256" key="2">
    <source>
        <dbReference type="ARBA" id="ARBA00006419"/>
    </source>
</evidence>
<keyword evidence="7" id="KW-0472">Membrane</keyword>
<proteinExistence type="inferred from homology"/>
<protein>
    <recommendedName>
        <fullName evidence="3">Conserved oligomeric Golgi complex subunit 8</fullName>
    </recommendedName>
    <alternativeName>
        <fullName evidence="8">Component of oligomeric Golgi complex 8</fullName>
    </alternativeName>
</protein>
<organism evidence="9 10">
    <name type="scientific">Pomacea canaliculata</name>
    <name type="common">Golden apple snail</name>
    <dbReference type="NCBI Taxonomy" id="400727"/>
    <lineage>
        <taxon>Eukaryota</taxon>
        <taxon>Metazoa</taxon>
        <taxon>Spiralia</taxon>
        <taxon>Lophotrochozoa</taxon>
        <taxon>Mollusca</taxon>
        <taxon>Gastropoda</taxon>
        <taxon>Caenogastropoda</taxon>
        <taxon>Architaenioglossa</taxon>
        <taxon>Ampullarioidea</taxon>
        <taxon>Ampullariidae</taxon>
        <taxon>Pomacea</taxon>
    </lineage>
</organism>
<dbReference type="SUPFAM" id="SSF74788">
    <property type="entry name" value="Cullin repeat-like"/>
    <property type="match status" value="1"/>
</dbReference>
<evidence type="ECO:0000256" key="6">
    <source>
        <dbReference type="ARBA" id="ARBA00023034"/>
    </source>
</evidence>
<dbReference type="InterPro" id="IPR016159">
    <property type="entry name" value="Cullin_repeat-like_dom_sf"/>
</dbReference>
<comment type="caution">
    <text evidence="9">The sequence shown here is derived from an EMBL/GenBank/DDBJ whole genome shotgun (WGS) entry which is preliminary data.</text>
</comment>
<dbReference type="OrthoDB" id="1661054at2759"/>
<dbReference type="Proteomes" id="UP000245119">
    <property type="component" value="Linkage Group LG7"/>
</dbReference>
<reference evidence="9 10" key="1">
    <citation type="submission" date="2018-04" db="EMBL/GenBank/DDBJ databases">
        <title>The genome of golden apple snail Pomacea canaliculata provides insight into stress tolerance and invasive adaptation.</title>
        <authorList>
            <person name="Liu C."/>
            <person name="Liu B."/>
            <person name="Ren Y."/>
            <person name="Zhang Y."/>
            <person name="Wang H."/>
            <person name="Li S."/>
            <person name="Jiang F."/>
            <person name="Yin L."/>
            <person name="Zhang G."/>
            <person name="Qian W."/>
            <person name="Fan W."/>
        </authorList>
    </citation>
    <scope>NUCLEOTIDE SEQUENCE [LARGE SCALE GENOMIC DNA]</scope>
    <source>
        <strain evidence="9">SZHN2017</strain>
        <tissue evidence="9">Muscle</tissue>
    </source>
</reference>
<keyword evidence="4" id="KW-0813">Transport</keyword>
<dbReference type="Pfam" id="PF04124">
    <property type="entry name" value="Dor1"/>
    <property type="match status" value="1"/>
</dbReference>